<dbReference type="PROSITE" id="PS51257">
    <property type="entry name" value="PROKAR_LIPOPROTEIN"/>
    <property type="match status" value="1"/>
</dbReference>
<evidence type="ECO:0000256" key="1">
    <source>
        <dbReference type="SAM" id="SignalP"/>
    </source>
</evidence>
<feature type="signal peptide" evidence="1">
    <location>
        <begin position="1"/>
        <end position="22"/>
    </location>
</feature>
<keyword evidence="2" id="KW-0378">Hydrolase</keyword>
<dbReference type="PANTHER" id="PTHR47027:SF25">
    <property type="entry name" value="REVERSE TRANSCRIPTASE DOMAIN-CONTAINING PROTEIN"/>
    <property type="match status" value="1"/>
</dbReference>
<feature type="chain" id="PRO_5043808591" evidence="1">
    <location>
        <begin position="23"/>
        <end position="138"/>
    </location>
</feature>
<proteinExistence type="predicted"/>
<dbReference type="AlphaFoldDB" id="A0AAV4AML3"/>
<organism evidence="2 3">
    <name type="scientific">Plakobranchus ocellatus</name>
    <dbReference type="NCBI Taxonomy" id="259542"/>
    <lineage>
        <taxon>Eukaryota</taxon>
        <taxon>Metazoa</taxon>
        <taxon>Spiralia</taxon>
        <taxon>Lophotrochozoa</taxon>
        <taxon>Mollusca</taxon>
        <taxon>Gastropoda</taxon>
        <taxon>Heterobranchia</taxon>
        <taxon>Euthyneura</taxon>
        <taxon>Panpulmonata</taxon>
        <taxon>Sacoglossa</taxon>
        <taxon>Placobranchoidea</taxon>
        <taxon>Plakobranchidae</taxon>
        <taxon>Plakobranchus</taxon>
    </lineage>
</organism>
<keyword evidence="2" id="KW-0255">Endonuclease</keyword>
<dbReference type="Proteomes" id="UP000735302">
    <property type="component" value="Unassembled WGS sequence"/>
</dbReference>
<sequence length="138" mass="16492">MNTKTRTLKSFIWSILLYGCERWTIPKTSKGNWKVLKCVFFRKLLRASWTERQTNEDVLQLAGMKRSLMKFLGHINRKKWSRIMHCGKFEGKRSRGRQRTFESLHNQEQMVNTRLMQLADDRVGWRTMIVDACVRPDI</sequence>
<keyword evidence="2" id="KW-0540">Nuclease</keyword>
<accession>A0AAV4AML3</accession>
<keyword evidence="1" id="KW-0732">Signal</keyword>
<gene>
    <name evidence="2" type="ORF">PoB_003453300</name>
</gene>
<dbReference type="EMBL" id="BLXT01003924">
    <property type="protein sequence ID" value="GFO08028.1"/>
    <property type="molecule type" value="Genomic_DNA"/>
</dbReference>
<evidence type="ECO:0000313" key="2">
    <source>
        <dbReference type="EMBL" id="GFO08028.1"/>
    </source>
</evidence>
<protein>
    <submittedName>
        <fullName evidence="2">Endonuclease-reverse transcriptase</fullName>
    </submittedName>
</protein>
<dbReference type="GO" id="GO:0004519">
    <property type="term" value="F:endonuclease activity"/>
    <property type="evidence" value="ECO:0007669"/>
    <property type="project" value="UniProtKB-KW"/>
</dbReference>
<keyword evidence="3" id="KW-1185">Reference proteome</keyword>
<dbReference type="PANTHER" id="PTHR47027">
    <property type="entry name" value="REVERSE TRANSCRIPTASE DOMAIN-CONTAINING PROTEIN"/>
    <property type="match status" value="1"/>
</dbReference>
<evidence type="ECO:0000313" key="3">
    <source>
        <dbReference type="Proteomes" id="UP000735302"/>
    </source>
</evidence>
<comment type="caution">
    <text evidence="2">The sequence shown here is derived from an EMBL/GenBank/DDBJ whole genome shotgun (WGS) entry which is preliminary data.</text>
</comment>
<name>A0AAV4AML3_9GAST</name>
<reference evidence="2 3" key="1">
    <citation type="journal article" date="2021" name="Elife">
        <title>Chloroplast acquisition without the gene transfer in kleptoplastic sea slugs, Plakobranchus ocellatus.</title>
        <authorList>
            <person name="Maeda T."/>
            <person name="Takahashi S."/>
            <person name="Yoshida T."/>
            <person name="Shimamura S."/>
            <person name="Takaki Y."/>
            <person name="Nagai Y."/>
            <person name="Toyoda A."/>
            <person name="Suzuki Y."/>
            <person name="Arimoto A."/>
            <person name="Ishii H."/>
            <person name="Satoh N."/>
            <person name="Nishiyama T."/>
            <person name="Hasebe M."/>
            <person name="Maruyama T."/>
            <person name="Minagawa J."/>
            <person name="Obokata J."/>
            <person name="Shigenobu S."/>
        </authorList>
    </citation>
    <scope>NUCLEOTIDE SEQUENCE [LARGE SCALE GENOMIC DNA]</scope>
</reference>